<gene>
    <name evidence="2" type="ORF">PZ740_12150</name>
</gene>
<proteinExistence type="predicted"/>
<accession>A0AAP3XSA7</accession>
<keyword evidence="1" id="KW-0472">Membrane</keyword>
<feature type="transmembrane region" description="Helical" evidence="1">
    <location>
        <begin position="24"/>
        <end position="48"/>
    </location>
</feature>
<dbReference type="AlphaFoldDB" id="A0AAP3XSA7"/>
<name>A0AAP3XSA7_9PROT</name>
<keyword evidence="3" id="KW-1185">Reference proteome</keyword>
<comment type="caution">
    <text evidence="2">The sequence shown here is derived from an EMBL/GenBank/DDBJ whole genome shotgun (WGS) entry which is preliminary data.</text>
</comment>
<organism evidence="2 3">
    <name type="scientific">Marinimicrococcus flavescens</name>
    <dbReference type="NCBI Taxonomy" id="3031815"/>
    <lineage>
        <taxon>Bacteria</taxon>
        <taxon>Pseudomonadati</taxon>
        <taxon>Pseudomonadota</taxon>
        <taxon>Alphaproteobacteria</taxon>
        <taxon>Geminicoccales</taxon>
        <taxon>Geminicoccaceae</taxon>
        <taxon>Marinimicrococcus</taxon>
    </lineage>
</organism>
<evidence type="ECO:0000256" key="1">
    <source>
        <dbReference type="SAM" id="Phobius"/>
    </source>
</evidence>
<dbReference type="EMBL" id="JARGEQ010000126">
    <property type="protein sequence ID" value="MDF1587129.1"/>
    <property type="molecule type" value="Genomic_DNA"/>
</dbReference>
<keyword evidence="1" id="KW-0812">Transmembrane</keyword>
<protein>
    <submittedName>
        <fullName evidence="2">Uncharacterized protein</fullName>
    </submittedName>
</protein>
<evidence type="ECO:0000313" key="3">
    <source>
        <dbReference type="Proteomes" id="UP001301140"/>
    </source>
</evidence>
<reference evidence="2 3" key="1">
    <citation type="submission" date="2023-03" db="EMBL/GenBank/DDBJ databases">
        <title>YIM 152171 draft genome.</title>
        <authorList>
            <person name="Yang Z."/>
        </authorList>
    </citation>
    <scope>NUCLEOTIDE SEQUENCE [LARGE SCALE GENOMIC DNA]</scope>
    <source>
        <strain evidence="2 3">YIM 152171</strain>
    </source>
</reference>
<keyword evidence="1" id="KW-1133">Transmembrane helix</keyword>
<evidence type="ECO:0000313" key="2">
    <source>
        <dbReference type="EMBL" id="MDF1587129.1"/>
    </source>
</evidence>
<dbReference type="Proteomes" id="UP001301140">
    <property type="component" value="Unassembled WGS sequence"/>
</dbReference>
<sequence length="101" mass="10659">MLRPVERFEVRCAPPPATHRASRLVRVLVAGMLPVLAVVGALTTLAAIDRDFDRTARRIAGYVPYEAAASHVAAMLATVKGPSMASERAPEAVPASLGPAR</sequence>